<organism evidence="2 3">
    <name type="scientific">Branchiostoma lanceolatum</name>
    <name type="common">Common lancelet</name>
    <name type="synonym">Amphioxus lanceolatum</name>
    <dbReference type="NCBI Taxonomy" id="7740"/>
    <lineage>
        <taxon>Eukaryota</taxon>
        <taxon>Metazoa</taxon>
        <taxon>Chordata</taxon>
        <taxon>Cephalochordata</taxon>
        <taxon>Leptocardii</taxon>
        <taxon>Amphioxiformes</taxon>
        <taxon>Branchiostomatidae</taxon>
        <taxon>Branchiostoma</taxon>
    </lineage>
</organism>
<dbReference type="Proteomes" id="UP000838412">
    <property type="component" value="Unassembled WGS sequence"/>
</dbReference>
<proteinExistence type="predicted"/>
<gene>
    <name evidence="2" type="primary">Hypp9709</name>
    <name evidence="2" type="ORF">BLAG_LOCUS26352</name>
</gene>
<feature type="region of interest" description="Disordered" evidence="1">
    <location>
        <begin position="59"/>
        <end position="81"/>
    </location>
</feature>
<sequence>MQQTLIDRLQPDGGDRERVGFLEWVRVTVVGLKHHVWRRTQREMVDVLSRALKENDASLSTRAESSSCISPSTPTGSAEYLPADKGAHYVQLPQSQQMWQPLPHMWPPQVQNPTSVWGSSNPEWVQHQFPNMGFQCGASPAQPQPFSAPPFSCSPDPSGFGVSFRNLDTNEVKVSPVVSRPNTDQTLNTPELPI</sequence>
<evidence type="ECO:0000313" key="2">
    <source>
        <dbReference type="EMBL" id="CAH1277594.1"/>
    </source>
</evidence>
<comment type="caution">
    <text evidence="2">The sequence shown here is derived from an EMBL/GenBank/DDBJ whole genome shotgun (WGS) entry which is preliminary data.</text>
</comment>
<protein>
    <submittedName>
        <fullName evidence="2">Hypp9709 protein</fullName>
    </submittedName>
</protein>
<reference evidence="2" key="1">
    <citation type="submission" date="2022-01" db="EMBL/GenBank/DDBJ databases">
        <authorList>
            <person name="Braso-Vives M."/>
        </authorList>
    </citation>
    <scope>NUCLEOTIDE SEQUENCE</scope>
</reference>
<evidence type="ECO:0000313" key="3">
    <source>
        <dbReference type="Proteomes" id="UP000838412"/>
    </source>
</evidence>
<dbReference type="AlphaFoldDB" id="A0A8S4MNX8"/>
<feature type="compositionally biased region" description="Polar residues" evidence="1">
    <location>
        <begin position="59"/>
        <end position="76"/>
    </location>
</feature>
<accession>A0A8S4MNX8</accession>
<name>A0A8S4MNX8_BRALA</name>
<evidence type="ECO:0000256" key="1">
    <source>
        <dbReference type="SAM" id="MobiDB-lite"/>
    </source>
</evidence>
<dbReference type="EMBL" id="CAKMNS010000424">
    <property type="protein sequence ID" value="CAH1277594.1"/>
    <property type="molecule type" value="Genomic_DNA"/>
</dbReference>
<keyword evidence="3" id="KW-1185">Reference proteome</keyword>